<comment type="caution">
    <text evidence="1">The sequence shown here is derived from an EMBL/GenBank/DDBJ whole genome shotgun (WGS) entry which is preliminary data.</text>
</comment>
<keyword evidence="2" id="KW-1185">Reference proteome</keyword>
<dbReference type="InterPro" id="IPR052343">
    <property type="entry name" value="Retrotransposon-Effector_Assoc"/>
</dbReference>
<reference evidence="1" key="2">
    <citation type="journal article" date="2024" name="Plant">
        <title>Genomic evolution and insights into agronomic trait innovations of Sesamum species.</title>
        <authorList>
            <person name="Miao H."/>
            <person name="Wang L."/>
            <person name="Qu L."/>
            <person name="Liu H."/>
            <person name="Sun Y."/>
            <person name="Le M."/>
            <person name="Wang Q."/>
            <person name="Wei S."/>
            <person name="Zheng Y."/>
            <person name="Lin W."/>
            <person name="Duan Y."/>
            <person name="Cao H."/>
            <person name="Xiong S."/>
            <person name="Wang X."/>
            <person name="Wei L."/>
            <person name="Li C."/>
            <person name="Ma Q."/>
            <person name="Ju M."/>
            <person name="Zhao R."/>
            <person name="Li G."/>
            <person name="Mu C."/>
            <person name="Tian Q."/>
            <person name="Mei H."/>
            <person name="Zhang T."/>
            <person name="Gao T."/>
            <person name="Zhang H."/>
        </authorList>
    </citation>
    <scope>NUCLEOTIDE SEQUENCE</scope>
    <source>
        <strain evidence="1">K16</strain>
    </source>
</reference>
<protein>
    <recommendedName>
        <fullName evidence="3">Reverse transcriptase domain-containing protein</fullName>
    </recommendedName>
</protein>
<reference evidence="1" key="1">
    <citation type="submission" date="2020-06" db="EMBL/GenBank/DDBJ databases">
        <authorList>
            <person name="Li T."/>
            <person name="Hu X."/>
            <person name="Zhang T."/>
            <person name="Song X."/>
            <person name="Zhang H."/>
            <person name="Dai N."/>
            <person name="Sheng W."/>
            <person name="Hou X."/>
            <person name="Wei L."/>
        </authorList>
    </citation>
    <scope>NUCLEOTIDE SEQUENCE</scope>
    <source>
        <strain evidence="1">K16</strain>
        <tissue evidence="1">Leaf</tissue>
    </source>
</reference>
<accession>A0AAE1T4T8</accession>
<dbReference type="Proteomes" id="UP001289374">
    <property type="component" value="Unassembled WGS sequence"/>
</dbReference>
<evidence type="ECO:0000313" key="2">
    <source>
        <dbReference type="Proteomes" id="UP001289374"/>
    </source>
</evidence>
<dbReference type="PANTHER" id="PTHR46890">
    <property type="entry name" value="NON-LTR RETROLELEMENT REVERSE TRANSCRIPTASE-LIKE PROTEIN-RELATED"/>
    <property type="match status" value="1"/>
</dbReference>
<name>A0AAE1T4T8_9LAMI</name>
<evidence type="ECO:0000313" key="1">
    <source>
        <dbReference type="EMBL" id="KAK4381216.1"/>
    </source>
</evidence>
<gene>
    <name evidence="1" type="ORF">Sango_2989600</name>
</gene>
<proteinExistence type="predicted"/>
<evidence type="ECO:0008006" key="3">
    <source>
        <dbReference type="Google" id="ProtNLM"/>
    </source>
</evidence>
<dbReference type="PANTHER" id="PTHR46890:SF48">
    <property type="entry name" value="RNA-DIRECTED DNA POLYMERASE"/>
    <property type="match status" value="1"/>
</dbReference>
<sequence length="96" mass="11158">MTRRRGFPLAALQLFRFPDVFIGLIEECVTTPMFSVCINWNPHGFSKGARGLRQGDPMSPFLFVLVMEVLQLMMQQLNDQNEGFSYHWRCKELGLF</sequence>
<dbReference type="EMBL" id="JACGWL010000927">
    <property type="protein sequence ID" value="KAK4381216.1"/>
    <property type="molecule type" value="Genomic_DNA"/>
</dbReference>
<organism evidence="1 2">
    <name type="scientific">Sesamum angolense</name>
    <dbReference type="NCBI Taxonomy" id="2727404"/>
    <lineage>
        <taxon>Eukaryota</taxon>
        <taxon>Viridiplantae</taxon>
        <taxon>Streptophyta</taxon>
        <taxon>Embryophyta</taxon>
        <taxon>Tracheophyta</taxon>
        <taxon>Spermatophyta</taxon>
        <taxon>Magnoliopsida</taxon>
        <taxon>eudicotyledons</taxon>
        <taxon>Gunneridae</taxon>
        <taxon>Pentapetalae</taxon>
        <taxon>asterids</taxon>
        <taxon>lamiids</taxon>
        <taxon>Lamiales</taxon>
        <taxon>Pedaliaceae</taxon>
        <taxon>Sesamum</taxon>
    </lineage>
</organism>
<dbReference type="AlphaFoldDB" id="A0AAE1T4T8"/>